<reference evidence="2" key="1">
    <citation type="journal article" date="2012" name="Mol. Plant Microbe Interact.">
        <title>A highly conserved effector in Fusarium oxysporum is required for full virulence on Arabidopsis.</title>
        <authorList>
            <person name="Thatcher L.F."/>
            <person name="Gardiner D.M."/>
            <person name="Kazan K."/>
            <person name="Manners J."/>
        </authorList>
    </citation>
    <scope>NUCLEOTIDE SEQUENCE [LARGE SCALE GENOMIC DNA]</scope>
    <source>
        <strain evidence="2">Fo5176</strain>
    </source>
</reference>
<accession>F9FP49</accession>
<comment type="caution">
    <text evidence="2">The sequence shown here is derived from an EMBL/GenBank/DDBJ whole genome shotgun (WGS) entry which is preliminary data.</text>
</comment>
<dbReference type="AlphaFoldDB" id="F9FP49"/>
<name>F9FP49_FUSOF</name>
<evidence type="ECO:0000313" key="2">
    <source>
        <dbReference type="EMBL" id="EGU81284.1"/>
    </source>
</evidence>
<feature type="compositionally biased region" description="Low complexity" evidence="1">
    <location>
        <begin position="26"/>
        <end position="39"/>
    </location>
</feature>
<feature type="compositionally biased region" description="Polar residues" evidence="1">
    <location>
        <begin position="40"/>
        <end position="50"/>
    </location>
</feature>
<feature type="region of interest" description="Disordered" evidence="1">
    <location>
        <begin position="22"/>
        <end position="50"/>
    </location>
</feature>
<sequence length="50" mass="5704">MILVTTLNSIIHLHKELSAKGSIYKQQQSQPQSHSNHPNTYSYSQKSRHG</sequence>
<organism evidence="2">
    <name type="scientific">Fusarium oxysporum (strain Fo5176)</name>
    <name type="common">Fusarium vascular wilt</name>
    <dbReference type="NCBI Taxonomy" id="660025"/>
    <lineage>
        <taxon>Eukaryota</taxon>
        <taxon>Fungi</taxon>
        <taxon>Dikarya</taxon>
        <taxon>Ascomycota</taxon>
        <taxon>Pezizomycotina</taxon>
        <taxon>Sordariomycetes</taxon>
        <taxon>Hypocreomycetidae</taxon>
        <taxon>Hypocreales</taxon>
        <taxon>Nectriaceae</taxon>
        <taxon>Fusarium</taxon>
        <taxon>Fusarium oxysporum species complex</taxon>
    </lineage>
</organism>
<gene>
    <name evidence="2" type="ORF">FOXB_08179</name>
</gene>
<dbReference type="EMBL" id="AFQF01002467">
    <property type="protein sequence ID" value="EGU81284.1"/>
    <property type="molecule type" value="Genomic_DNA"/>
</dbReference>
<protein>
    <submittedName>
        <fullName evidence="2">Uncharacterized protein</fullName>
    </submittedName>
</protein>
<proteinExistence type="predicted"/>
<evidence type="ECO:0000256" key="1">
    <source>
        <dbReference type="SAM" id="MobiDB-lite"/>
    </source>
</evidence>